<dbReference type="EMBL" id="CP009440">
    <property type="protein sequence ID" value="AJI54349.1"/>
    <property type="molecule type" value="Genomic_DNA"/>
</dbReference>
<dbReference type="OrthoDB" id="5650307at2"/>
<dbReference type="KEGG" id="fpz:LA55_1255"/>
<name>A0A0B6CV23_9GAMM</name>
<protein>
    <submittedName>
        <fullName evidence="2">Uncharacterized protein</fullName>
    </submittedName>
</protein>
<feature type="transmembrane region" description="Helical" evidence="1">
    <location>
        <begin position="51"/>
        <end position="73"/>
    </location>
</feature>
<keyword evidence="1" id="KW-0812">Transmembrane</keyword>
<evidence type="ECO:0000313" key="3">
    <source>
        <dbReference type="Proteomes" id="UP000031830"/>
    </source>
</evidence>
<organism evidence="2 3">
    <name type="scientific">Francisella philomiragia</name>
    <dbReference type="NCBI Taxonomy" id="28110"/>
    <lineage>
        <taxon>Bacteria</taxon>
        <taxon>Pseudomonadati</taxon>
        <taxon>Pseudomonadota</taxon>
        <taxon>Gammaproteobacteria</taxon>
        <taxon>Thiotrichales</taxon>
        <taxon>Francisellaceae</taxon>
        <taxon>Francisella</taxon>
    </lineage>
</organism>
<accession>A0A0B6CV23</accession>
<dbReference type="RefSeq" id="WP_044526385.1">
    <property type="nucleotide sequence ID" value="NZ_CP009440.1"/>
</dbReference>
<feature type="transmembrane region" description="Helical" evidence="1">
    <location>
        <begin position="21"/>
        <end position="39"/>
    </location>
</feature>
<reference evidence="2 3" key="1">
    <citation type="journal article" date="2015" name="Genome Announc.">
        <title>Genome sequencing of 18 francisella strains to aid in assay development and testing.</title>
        <authorList>
            <person name="Johnson S.L."/>
            <person name="Daligault H.E."/>
            <person name="Davenport K.W."/>
            <person name="Coyne S.R."/>
            <person name="Frey K.G."/>
            <person name="Koroleva G.I."/>
            <person name="Broomall S.M."/>
            <person name="Bishop-Lilly K.A."/>
            <person name="Bruce D.C."/>
            <person name="Chertkov O."/>
            <person name="Freitas T."/>
            <person name="Jaissle J."/>
            <person name="Ladner J.T."/>
            <person name="Rosenzweig C.N."/>
            <person name="Gibbons H.S."/>
            <person name="Palacios G.F."/>
            <person name="Redden C.L."/>
            <person name="Xu Y."/>
            <person name="Minogue T.D."/>
            <person name="Chain P.S."/>
        </authorList>
    </citation>
    <scope>NUCLEOTIDE SEQUENCE [LARGE SCALE GENOMIC DNA]</scope>
    <source>
        <strain evidence="2 3">GA01-2794</strain>
    </source>
</reference>
<dbReference type="AlphaFoldDB" id="A0A0B6CV23"/>
<sequence length="203" mass="23894">MKSLKLILKPFKEYVINTKNYSKWSYHFFIPVFVCVIYITFHLQHISLDKIISSTQVFLPFITAFSFSALIALPSINNEKMEQVQEIVKRNGCKVQLEIRHRYKGAFKKTPLTNKMFLSIMLGYISFMSSLLFILSIILSNAEDTFFYSSNWWLEADSLHFISYYINILYYSICFFFIWGIASIITNLLYAIRIFTTSSCDIY</sequence>
<proteinExistence type="predicted"/>
<feature type="transmembrane region" description="Helical" evidence="1">
    <location>
        <begin position="117"/>
        <end position="142"/>
    </location>
</feature>
<feature type="transmembrane region" description="Helical" evidence="1">
    <location>
        <begin position="162"/>
        <end position="190"/>
    </location>
</feature>
<dbReference type="Proteomes" id="UP000031830">
    <property type="component" value="Chromosome"/>
</dbReference>
<keyword evidence="1" id="KW-0472">Membrane</keyword>
<gene>
    <name evidence="2" type="ORF">LA55_1255</name>
</gene>
<evidence type="ECO:0000256" key="1">
    <source>
        <dbReference type="SAM" id="Phobius"/>
    </source>
</evidence>
<evidence type="ECO:0000313" key="2">
    <source>
        <dbReference type="EMBL" id="AJI54349.1"/>
    </source>
</evidence>
<keyword evidence="1" id="KW-1133">Transmembrane helix</keyword>